<organismHost>
    <name type="scientific">Lepidoptera</name>
    <name type="common">moths &amp; butterflies</name>
    <dbReference type="NCBI Taxonomy" id="7088"/>
</organismHost>
<dbReference type="EMBL" id="MN661137">
    <property type="protein sequence ID" value="QIT08198.1"/>
    <property type="molecule type" value="Genomic_DNA"/>
</dbReference>
<evidence type="ECO:0000313" key="4">
    <source>
        <dbReference type="EMBL" id="QCQ67718.1"/>
    </source>
</evidence>
<sequence>MMSSDRARPTTSIIRLKFKSFIMHLKSVLLIVATFVALNAQRALAACADTGAVCVHSDECCSGACSPVFNYCLPQ</sequence>
<evidence type="ECO:0000313" key="2">
    <source>
        <dbReference type="EMBL" id="QCQ67400.1"/>
    </source>
</evidence>
<accession>A0A0A0YV14</accession>
<dbReference type="EMBL" id="KM386655">
    <property type="protein sequence ID" value="AIX47989.1"/>
    <property type="molecule type" value="Genomic_DNA"/>
</dbReference>
<evidence type="ECO:0000313" key="5">
    <source>
        <dbReference type="EMBL" id="QIT08198.1"/>
    </source>
</evidence>
<dbReference type="EMBL" id="MK411292">
    <property type="protein sequence ID" value="QCQ67560.1"/>
    <property type="molecule type" value="Genomic_DNA"/>
</dbReference>
<dbReference type="EMBL" id="MK411291">
    <property type="protein sequence ID" value="QCQ67400.1"/>
    <property type="molecule type" value="Genomic_DNA"/>
</dbReference>
<evidence type="ECO:0000313" key="1">
    <source>
        <dbReference type="EMBL" id="AIX47989.1"/>
    </source>
</evidence>
<evidence type="ECO:0000313" key="3">
    <source>
        <dbReference type="EMBL" id="QCQ67560.1"/>
    </source>
</evidence>
<name>A0A0A0YV14_NPVLD</name>
<dbReference type="Pfam" id="PF08087">
    <property type="entry name" value="Toxin_18"/>
    <property type="match status" value="1"/>
</dbReference>
<dbReference type="InterPro" id="IPR012623">
    <property type="entry name" value="Toxin_18"/>
</dbReference>
<protein>
    <submittedName>
        <fullName evidence="1">CTL-1</fullName>
    </submittedName>
    <submittedName>
        <fullName evidence="5">Conotoxin-like protein 1</fullName>
    </submittedName>
</protein>
<proteinExistence type="predicted"/>
<reference evidence="2" key="2">
    <citation type="submission" date="2019-01" db="EMBL/GenBank/DDBJ databases">
        <title>New Siberian Lymantria dispar nucleopolyhedrovirus strain forms single nucleocapsids within cubic polyhedra.</title>
        <authorList>
            <person name="Pavlushin S.V."/>
            <person name="Ilinsky Y.Y."/>
            <person name="Belousova I.A."/>
            <person name="Bayborodin S.I."/>
            <person name="Lunev E.A."/>
            <person name="Toshchakov S.V."/>
            <person name="Martemyanov V.V."/>
        </authorList>
    </citation>
    <scope>NUCLEOTIDE SEQUENCE</scope>
    <source>
        <strain evidence="2">LDMN_Nsk06_pass_01_repl_01</strain>
        <strain evidence="3">LDMN_Nsk07_pass_01_repl_02</strain>
        <strain evidence="4">LDMN_Nsk15_pass_02_repl_01</strain>
    </source>
</reference>
<reference evidence="5" key="3">
    <citation type="submission" date="2019-11" db="EMBL/GenBank/DDBJ databases">
        <title>Strain of Lymantria dispar multiple nucleopolyhedrovirus, used for insecticide preparation.</title>
        <authorList>
            <person name="Kolosov A.V."/>
            <person name="Moiseeva A.A."/>
            <person name="Okhlopkova O.V."/>
            <person name="Safatov A.S."/>
        </authorList>
    </citation>
    <scope>NUCLEOTIDE SEQUENCE</scope>
    <source>
        <strain evidence="5">NSh-07</strain>
    </source>
</reference>
<organism evidence="1">
    <name type="scientific">Lymantria dispar multicapsid nuclear polyhedrosis virus</name>
    <name type="common">LdMNPV</name>
    <dbReference type="NCBI Taxonomy" id="10449"/>
    <lineage>
        <taxon>Viruses</taxon>
        <taxon>Viruses incertae sedis</taxon>
        <taxon>Naldaviricetes</taxon>
        <taxon>Lefavirales</taxon>
        <taxon>Baculoviridae</taxon>
        <taxon>Alphabaculovirus</taxon>
        <taxon>Alphabaculovirus lydisparis</taxon>
    </lineage>
</organism>
<reference evidence="1" key="1">
    <citation type="journal article" date="2015" name="Genome Announc.">
        <title>Complete Genome Sequence of the Strain of Lymantria dispar Multiple Nucleopolyhedrovirus Found in the Gypsy Moth Biopesticide Virin-ENSh.</title>
        <authorList>
            <person name="Harrison R.L."/>
            <person name="Rowley D.L."/>
        </authorList>
    </citation>
    <scope>NUCLEOTIDE SEQUENCE</scope>
    <source>
        <strain evidence="1">3029</strain>
    </source>
</reference>
<dbReference type="EMBL" id="MK411293">
    <property type="protein sequence ID" value="QCQ67718.1"/>
    <property type="molecule type" value="Genomic_DNA"/>
</dbReference>